<gene>
    <name evidence="10" type="primary">LOC103375335</name>
</gene>
<comment type="function">
    <text evidence="3">Most highly expressed siglec (sialic acid-binding immunoglobulin-like lectin) on B-cells that plays a role in various aspects of B-cell biology including differentiation, antigen presentation, and trafficking to bone marrow. Binds to alpha 2,6-linked sialic acid residues of surface molecules such as CD22 itself, CD45 and IgM in a cis configuration. Can also bind to ligands on other cells as an adhesion molecule in a trans configuration. Acts as an inhibitory coreceptor on the surface of B-cells and inhibits B-cell receptor induced signaling, characterized by inhibition of the calcium mobilization and cellular activation. Mechanistically, the immunoreceptor tyrosine-based inhibitory motif domain is phosphorylated by the Src kinase LYN, which in turn leads to the recruitment of the protein tyrosine phosphatase 1/PTPN6, leading to the negative regulation of BCR signaling. If this negative signaling from is of sufficient strength, apoptosis of the B-cell can be induced.</text>
</comment>
<keyword evidence="6" id="KW-0812">Transmembrane</keyword>
<keyword evidence="6" id="KW-1133">Transmembrane helix</keyword>
<organism evidence="9 10">
    <name type="scientific">Stegastes partitus</name>
    <name type="common">bicolor damselfish</name>
    <dbReference type="NCBI Taxonomy" id="144197"/>
    <lineage>
        <taxon>Eukaryota</taxon>
        <taxon>Metazoa</taxon>
        <taxon>Chordata</taxon>
        <taxon>Craniata</taxon>
        <taxon>Vertebrata</taxon>
        <taxon>Euteleostomi</taxon>
        <taxon>Actinopterygii</taxon>
        <taxon>Neopterygii</taxon>
        <taxon>Teleostei</taxon>
        <taxon>Neoteleostei</taxon>
        <taxon>Acanthomorphata</taxon>
        <taxon>Ovalentaria</taxon>
        <taxon>Pomacentridae</taxon>
        <taxon>Stegastes</taxon>
    </lineage>
</organism>
<dbReference type="InterPro" id="IPR036179">
    <property type="entry name" value="Ig-like_dom_sf"/>
</dbReference>
<dbReference type="PANTHER" id="PTHR46013">
    <property type="entry name" value="VASCULAR CELL ADHESION MOLECULE 1"/>
    <property type="match status" value="1"/>
</dbReference>
<evidence type="ECO:0000256" key="7">
    <source>
        <dbReference type="SAM" id="SignalP"/>
    </source>
</evidence>
<evidence type="ECO:0000256" key="3">
    <source>
        <dbReference type="ARBA" id="ARBA00045430"/>
    </source>
</evidence>
<dbReference type="RefSeq" id="XP_008303807.1">
    <property type="nucleotide sequence ID" value="XM_008305585.1"/>
</dbReference>
<keyword evidence="7" id="KW-0732">Signal</keyword>
<dbReference type="InterPro" id="IPR007110">
    <property type="entry name" value="Ig-like_dom"/>
</dbReference>
<feature type="chain" id="PRO_5041324753" description="B-cell receptor CD22" evidence="7">
    <location>
        <begin position="30"/>
        <end position="619"/>
    </location>
</feature>
<dbReference type="InterPro" id="IPR003598">
    <property type="entry name" value="Ig_sub2"/>
</dbReference>
<keyword evidence="6" id="KW-0472">Membrane</keyword>
<accession>A0A9Y4NUJ3</accession>
<comment type="subunit">
    <text evidence="4">Predominantly monomer of isoform CD22-beta. Also found as heterodimer of isoform CD22-beta and a shorter isoform. Interacts with PTPN6/SHP-1, LYN, SYK, PIK3R1/PIK3R2 and PLCG1 upon phosphorylation. Interacts with GRB2, INPP5D and SHC1 upon phosphorylation. May form a complex with INPP5D/SHIP, GRB2 and SHC1.</text>
</comment>
<name>A0A9Y4NUJ3_9TELE</name>
<evidence type="ECO:0000256" key="1">
    <source>
        <dbReference type="ARBA" id="ARBA00040106"/>
    </source>
</evidence>
<protein>
    <recommendedName>
        <fullName evidence="1">B-cell receptor CD22</fullName>
    </recommendedName>
    <alternativeName>
        <fullName evidence="2">Sialic acid-binding Ig-like lectin 2</fullName>
    </alternativeName>
</protein>
<dbReference type="SUPFAM" id="SSF48726">
    <property type="entry name" value="Immunoglobulin"/>
    <property type="match status" value="3"/>
</dbReference>
<dbReference type="Pfam" id="PF24518">
    <property type="entry name" value="Ig_CD22"/>
    <property type="match status" value="2"/>
</dbReference>
<reference evidence="10" key="1">
    <citation type="submission" date="2025-08" db="UniProtKB">
        <authorList>
            <consortium name="RefSeq"/>
        </authorList>
    </citation>
    <scope>IDENTIFICATION</scope>
</reference>
<dbReference type="PROSITE" id="PS50835">
    <property type="entry name" value="IG_LIKE"/>
    <property type="match status" value="3"/>
</dbReference>
<evidence type="ECO:0000313" key="10">
    <source>
        <dbReference type="RefSeq" id="XP_008303807.1"/>
    </source>
</evidence>
<dbReference type="InterPro" id="IPR003599">
    <property type="entry name" value="Ig_sub"/>
</dbReference>
<evidence type="ECO:0000256" key="6">
    <source>
        <dbReference type="SAM" id="Phobius"/>
    </source>
</evidence>
<evidence type="ECO:0000256" key="5">
    <source>
        <dbReference type="SAM" id="MobiDB-lite"/>
    </source>
</evidence>
<feature type="signal peptide" evidence="7">
    <location>
        <begin position="1"/>
        <end position="29"/>
    </location>
</feature>
<dbReference type="Gene3D" id="2.60.40.10">
    <property type="entry name" value="Immunoglobulins"/>
    <property type="match status" value="3"/>
</dbReference>
<evidence type="ECO:0000256" key="2">
    <source>
        <dbReference type="ARBA" id="ARBA00041781"/>
    </source>
</evidence>
<dbReference type="Pfam" id="PF13927">
    <property type="entry name" value="Ig_3"/>
    <property type="match status" value="1"/>
</dbReference>
<sequence length="619" mass="70048">MRAAAMSLAATTSGFLVLLLTVTVMHSLGDWGVTYTSPHICAVKGSTVEIRCTYTYPLRKHDRETTVEKTLWFSKQSNDIYVDLRTDPDYSGRVDYRCGNNDCILRITDLRKSDSAVYMFRFITNHQRGTYTGLPGVTLFVADLQVSRSPIRDSRSVELKCQSSCPLPDHQPYVWYSNGRIIEGQTSQSYLSHFDSLNKISCAVSGHEKSTSPSVLVKAPWDVTYTSTQICAFEGSTVEMHCSYTYPPRIRVAETFWFTKMKDNQFVELKADQDYHGRVEYSKKSCSLTIKSLKKTDSAEYKFRFITNQELGKYTGEPGVTLSVSDPQLQIRVRRSTVNQFSTWTELTCHSNCQHADYPSYVWYKNRIRVEEKKRYLHLQTFDPSDTYYCAVKEQERFHSPAVYPPKPPSVSVSPSAEIVEGRSVNLTCSSDANPAATYTWYKENEDSPKASGQIFTITDLRTEHSGNYYCEAQNTRGRDTFTISLNVVAEAWRSAVIGTASVVFLTIILLSIVLLIRKKSSSEPSSEPGERSVNSEQLPPSPPEEQEGLHYASVRFLRNQTDNIYANIRAAGLHRHKDKEDETVEYAAVKFNSSAPRTSGEETVEDPSVLYSTVSKMR</sequence>
<dbReference type="GeneID" id="103375335"/>
<evidence type="ECO:0000313" key="9">
    <source>
        <dbReference type="Proteomes" id="UP000694891"/>
    </source>
</evidence>
<feature type="domain" description="Ig-like" evidence="8">
    <location>
        <begin position="135"/>
        <end position="212"/>
    </location>
</feature>
<feature type="transmembrane region" description="Helical" evidence="6">
    <location>
        <begin position="492"/>
        <end position="517"/>
    </location>
</feature>
<keyword evidence="9" id="KW-1185">Reference proteome</keyword>
<dbReference type="InterPro" id="IPR013783">
    <property type="entry name" value="Ig-like_fold"/>
</dbReference>
<dbReference type="Proteomes" id="UP000694891">
    <property type="component" value="Unplaced"/>
</dbReference>
<dbReference type="PANTHER" id="PTHR46013:SF4">
    <property type="entry name" value="B-CELL RECEPTOR CD22-RELATED"/>
    <property type="match status" value="1"/>
</dbReference>
<evidence type="ECO:0000259" key="8">
    <source>
        <dbReference type="PROSITE" id="PS50835"/>
    </source>
</evidence>
<dbReference type="AlphaFoldDB" id="A0A9Y4NUJ3"/>
<feature type="domain" description="Ig-like" evidence="8">
    <location>
        <begin position="409"/>
        <end position="485"/>
    </location>
</feature>
<proteinExistence type="predicted"/>
<dbReference type="SMART" id="SM00409">
    <property type="entry name" value="IG"/>
    <property type="match status" value="3"/>
</dbReference>
<dbReference type="SMART" id="SM00408">
    <property type="entry name" value="IGc2"/>
    <property type="match status" value="1"/>
</dbReference>
<evidence type="ECO:0000256" key="4">
    <source>
        <dbReference type="ARBA" id="ARBA00046458"/>
    </source>
</evidence>
<dbReference type="InterPro" id="IPR056386">
    <property type="entry name" value="Ig_CD22"/>
</dbReference>
<feature type="region of interest" description="Disordered" evidence="5">
    <location>
        <begin position="592"/>
        <end position="619"/>
    </location>
</feature>
<feature type="region of interest" description="Disordered" evidence="5">
    <location>
        <begin position="522"/>
        <end position="547"/>
    </location>
</feature>
<feature type="domain" description="Ig-like" evidence="8">
    <location>
        <begin position="327"/>
        <end position="400"/>
    </location>
</feature>